<evidence type="ECO:0000313" key="3">
    <source>
        <dbReference type="Proteomes" id="UP000053462"/>
    </source>
</evidence>
<gene>
    <name evidence="2" type="ORF">APY94_00215</name>
</gene>
<protein>
    <submittedName>
        <fullName evidence="2">Uncharacterized protein</fullName>
    </submittedName>
</protein>
<proteinExistence type="predicted"/>
<name>A0A100XZX2_9EURY</name>
<keyword evidence="3" id="KW-1185">Reference proteome</keyword>
<feature type="coiled-coil region" evidence="1">
    <location>
        <begin position="123"/>
        <end position="150"/>
    </location>
</feature>
<dbReference type="STRING" id="227598.APY94_00215"/>
<keyword evidence="1" id="KW-0175">Coiled coil</keyword>
<organism evidence="2 3">
    <name type="scientific">Thermococcus celericrescens</name>
    <dbReference type="NCBI Taxonomy" id="227598"/>
    <lineage>
        <taxon>Archaea</taxon>
        <taxon>Methanobacteriati</taxon>
        <taxon>Methanobacteriota</taxon>
        <taxon>Thermococci</taxon>
        <taxon>Thermococcales</taxon>
        <taxon>Thermococcaceae</taxon>
        <taxon>Thermococcus</taxon>
    </lineage>
</organism>
<comment type="caution">
    <text evidence="2">The sequence shown here is derived from an EMBL/GenBank/DDBJ whole genome shotgun (WGS) entry which is preliminary data.</text>
</comment>
<sequence>MGFATVGQGTLIIAIDKEVSAVAIISVPYQYLDKVTDEFSEIKHIKEMEGNRDKYLKEYFKPILEKVLDKYPIEIRYYLKVDHYFWEDLEYLSKWGLELIVDDGLWTAVKDRFGGTQVSLVKEGEIRKRIRELKKRLREAKRRKDTLEEDEIMRELKIERRRRILITIADNYLHLKKRGIGPIRRQKNRKH</sequence>
<evidence type="ECO:0000256" key="1">
    <source>
        <dbReference type="SAM" id="Coils"/>
    </source>
</evidence>
<dbReference type="Proteomes" id="UP000053462">
    <property type="component" value="Unassembled WGS sequence"/>
</dbReference>
<dbReference type="EMBL" id="LLYW01000001">
    <property type="protein sequence ID" value="KUH34833.1"/>
    <property type="molecule type" value="Genomic_DNA"/>
</dbReference>
<reference evidence="2 3" key="1">
    <citation type="submission" date="2015-10" db="EMBL/GenBank/DDBJ databases">
        <title>Draft genome sequence of Thermococcus celericrescens strain DSM 17994.</title>
        <authorList>
            <person name="Hong S.-J."/>
            <person name="Park C.-E."/>
            <person name="Shin J.-H."/>
        </authorList>
    </citation>
    <scope>NUCLEOTIDE SEQUENCE [LARGE SCALE GENOMIC DNA]</scope>
    <source>
        <strain evidence="2 3">DSM 17994</strain>
    </source>
</reference>
<evidence type="ECO:0000313" key="2">
    <source>
        <dbReference type="EMBL" id="KUH34833.1"/>
    </source>
</evidence>
<dbReference type="AlphaFoldDB" id="A0A100XZX2"/>
<accession>A0A100XZX2</accession>